<accession>A0A1L9TD20</accession>
<dbReference type="Pfam" id="PF00394">
    <property type="entry name" value="Cu-oxidase"/>
    <property type="match status" value="1"/>
</dbReference>
<keyword evidence="4" id="KW-0560">Oxidoreductase</keyword>
<dbReference type="FunFam" id="2.60.40.420:FF:000038">
    <property type="entry name" value="Extracellular dihydrogeodin oxidase/laccase"/>
    <property type="match status" value="1"/>
</dbReference>
<evidence type="ECO:0000256" key="2">
    <source>
        <dbReference type="ARBA" id="ARBA00022723"/>
    </source>
</evidence>
<feature type="domain" description="Plastocyanin-like" evidence="10">
    <location>
        <begin position="77"/>
        <end position="188"/>
    </location>
</feature>
<keyword evidence="12" id="KW-1185">Reference proteome</keyword>
<evidence type="ECO:0000256" key="4">
    <source>
        <dbReference type="ARBA" id="ARBA00023002"/>
    </source>
</evidence>
<dbReference type="InterPro" id="IPR001117">
    <property type="entry name" value="Cu-oxidase_2nd"/>
</dbReference>
<protein>
    <recommendedName>
        <fullName evidence="13">Multicopper oxidase</fullName>
    </recommendedName>
</protein>
<evidence type="ECO:0000256" key="3">
    <source>
        <dbReference type="ARBA" id="ARBA00022737"/>
    </source>
</evidence>
<evidence type="ECO:0000256" key="1">
    <source>
        <dbReference type="ARBA" id="ARBA00010609"/>
    </source>
</evidence>
<dbReference type="PANTHER" id="PTHR11709">
    <property type="entry name" value="MULTI-COPPER OXIDASE"/>
    <property type="match status" value="1"/>
</dbReference>
<dbReference type="InterPro" id="IPR011707">
    <property type="entry name" value="Cu-oxidase-like_N"/>
</dbReference>
<organism evidence="11 12">
    <name type="scientific">Aspergillus sydowii CBS 593.65</name>
    <dbReference type="NCBI Taxonomy" id="1036612"/>
    <lineage>
        <taxon>Eukaryota</taxon>
        <taxon>Fungi</taxon>
        <taxon>Dikarya</taxon>
        <taxon>Ascomycota</taxon>
        <taxon>Pezizomycotina</taxon>
        <taxon>Eurotiomycetes</taxon>
        <taxon>Eurotiomycetidae</taxon>
        <taxon>Eurotiales</taxon>
        <taxon>Aspergillaceae</taxon>
        <taxon>Aspergillus</taxon>
        <taxon>Aspergillus subgen. Nidulantes</taxon>
    </lineage>
</organism>
<evidence type="ECO:0008006" key="13">
    <source>
        <dbReference type="Google" id="ProtNLM"/>
    </source>
</evidence>
<evidence type="ECO:0000256" key="5">
    <source>
        <dbReference type="ARBA" id="ARBA00023008"/>
    </source>
</evidence>
<dbReference type="EMBL" id="KV878588">
    <property type="protein sequence ID" value="OJJ57339.1"/>
    <property type="molecule type" value="Genomic_DNA"/>
</dbReference>
<feature type="compositionally biased region" description="Low complexity" evidence="7">
    <location>
        <begin position="13"/>
        <end position="34"/>
    </location>
</feature>
<keyword evidence="3" id="KW-0677">Repeat</keyword>
<dbReference type="VEuPathDB" id="FungiDB:ASPSYDRAFT_90634"/>
<dbReference type="SUPFAM" id="SSF49503">
    <property type="entry name" value="Cupredoxins"/>
    <property type="match status" value="3"/>
</dbReference>
<dbReference type="InterPro" id="IPR008972">
    <property type="entry name" value="Cupredoxin"/>
</dbReference>
<dbReference type="CDD" id="cd13880">
    <property type="entry name" value="CuRO_2_MaLCC_like"/>
    <property type="match status" value="1"/>
</dbReference>
<keyword evidence="6" id="KW-0325">Glycoprotein</keyword>
<evidence type="ECO:0000259" key="9">
    <source>
        <dbReference type="Pfam" id="PF07731"/>
    </source>
</evidence>
<sequence length="573" mass="64262">MTTTTRTSAGSESTTTLPSSSTSSTTSSIPTGTPCAGNTPDTRSSWCEYNIDTNYHDITPNTGVTREYWLEIDEIIANKDGYSRPAMAINGTIPGPTLYADWGDEVVIHVRNLLHETLNGTSIHWHGIRQQNTNQNDGVVSITQCPITPDHEYTYRWRAQQYGTSWYHSHMALQAWDGVSGALVINGPATANYDVDAGTIMLNDWPHQTAAELFHFAQVVGPVTLNNSLINGTNTYGSGDDETGERFKLKVEEDTSYRLRIINGALDTHYKFMIDNHTLTVIAMDFVPVEPFNTTFIDIDMGQRYDVIVTANQASVADSFWLRSIPQAGCSSVEDPTNIRGIFHYSDNPSTPETNPWTFVDSCNDEPMENLIPHVPRTVQAPDWQDSTEAAFDRNADGLLRWYLNSTTMEVFWDDPTLKQIADGKSKNDMMMDWDNSSAVIDLPIANQWVYLVVSTAQPVFHPIHLHGHDFFILAQGLNPWDGTVVTDNPPRRDTAVLPGNGYLVMAWETDNPGAWLMHCHIGWHTSEGFALQFVERYDEIKGIIDQDQLKETCNLWNGYDEKYDIEQEDSGV</sequence>
<dbReference type="CDD" id="cd13901">
    <property type="entry name" value="CuRO_3_MaLCC_like"/>
    <property type="match status" value="1"/>
</dbReference>
<evidence type="ECO:0000256" key="6">
    <source>
        <dbReference type="ARBA" id="ARBA00023180"/>
    </source>
</evidence>
<comment type="similarity">
    <text evidence="1">Belongs to the multicopper oxidase family.</text>
</comment>
<evidence type="ECO:0000313" key="11">
    <source>
        <dbReference type="EMBL" id="OJJ57339.1"/>
    </source>
</evidence>
<dbReference type="AlphaFoldDB" id="A0A1L9TD20"/>
<dbReference type="Proteomes" id="UP000184356">
    <property type="component" value="Unassembled WGS sequence"/>
</dbReference>
<feature type="compositionally biased region" description="Polar residues" evidence="7">
    <location>
        <begin position="1"/>
        <end position="12"/>
    </location>
</feature>
<dbReference type="InterPro" id="IPR011706">
    <property type="entry name" value="Cu-oxidase_C"/>
</dbReference>
<dbReference type="PANTHER" id="PTHR11709:SF502">
    <property type="entry name" value="MULTICOPPER OXIDASE"/>
    <property type="match status" value="1"/>
</dbReference>
<dbReference type="OrthoDB" id="2121828at2759"/>
<gene>
    <name evidence="11" type="ORF">ASPSYDRAFT_90634</name>
</gene>
<evidence type="ECO:0000256" key="7">
    <source>
        <dbReference type="SAM" id="MobiDB-lite"/>
    </source>
</evidence>
<dbReference type="InterPro" id="IPR045087">
    <property type="entry name" value="Cu-oxidase_fam"/>
</dbReference>
<dbReference type="GO" id="GO:0005507">
    <property type="term" value="F:copper ion binding"/>
    <property type="evidence" value="ECO:0007669"/>
    <property type="project" value="InterPro"/>
</dbReference>
<dbReference type="RefSeq" id="XP_040701145.1">
    <property type="nucleotide sequence ID" value="XM_040852363.1"/>
</dbReference>
<dbReference type="CDD" id="cd13854">
    <property type="entry name" value="CuRO_1_MaLCC_like"/>
    <property type="match status" value="1"/>
</dbReference>
<feature type="region of interest" description="Disordered" evidence="7">
    <location>
        <begin position="1"/>
        <end position="42"/>
    </location>
</feature>
<keyword evidence="2" id="KW-0479">Metal-binding</keyword>
<dbReference type="Pfam" id="PF07732">
    <property type="entry name" value="Cu-oxidase_3"/>
    <property type="match status" value="1"/>
</dbReference>
<keyword evidence="5" id="KW-0186">Copper</keyword>
<proteinExistence type="inferred from homology"/>
<evidence type="ECO:0000259" key="8">
    <source>
        <dbReference type="Pfam" id="PF00394"/>
    </source>
</evidence>
<evidence type="ECO:0000259" key="10">
    <source>
        <dbReference type="Pfam" id="PF07732"/>
    </source>
</evidence>
<dbReference type="GeneID" id="63768436"/>
<dbReference type="STRING" id="1036612.A0A1L9TD20"/>
<reference evidence="12" key="1">
    <citation type="journal article" date="2017" name="Genome Biol.">
        <title>Comparative genomics reveals high biological diversity and specific adaptations in the industrially and medically important fungal genus Aspergillus.</title>
        <authorList>
            <person name="de Vries R.P."/>
            <person name="Riley R."/>
            <person name="Wiebenga A."/>
            <person name="Aguilar-Osorio G."/>
            <person name="Amillis S."/>
            <person name="Uchima C.A."/>
            <person name="Anderluh G."/>
            <person name="Asadollahi M."/>
            <person name="Askin M."/>
            <person name="Barry K."/>
            <person name="Battaglia E."/>
            <person name="Bayram O."/>
            <person name="Benocci T."/>
            <person name="Braus-Stromeyer S.A."/>
            <person name="Caldana C."/>
            <person name="Canovas D."/>
            <person name="Cerqueira G.C."/>
            <person name="Chen F."/>
            <person name="Chen W."/>
            <person name="Choi C."/>
            <person name="Clum A."/>
            <person name="Dos Santos R.A."/>
            <person name="Damasio A.R."/>
            <person name="Diallinas G."/>
            <person name="Emri T."/>
            <person name="Fekete E."/>
            <person name="Flipphi M."/>
            <person name="Freyberg S."/>
            <person name="Gallo A."/>
            <person name="Gournas C."/>
            <person name="Habgood R."/>
            <person name="Hainaut M."/>
            <person name="Harispe M.L."/>
            <person name="Henrissat B."/>
            <person name="Hilden K.S."/>
            <person name="Hope R."/>
            <person name="Hossain A."/>
            <person name="Karabika E."/>
            <person name="Karaffa L."/>
            <person name="Karanyi Z."/>
            <person name="Krasevec N."/>
            <person name="Kuo A."/>
            <person name="Kusch H."/>
            <person name="LaButti K."/>
            <person name="Lagendijk E.L."/>
            <person name="Lapidus A."/>
            <person name="Levasseur A."/>
            <person name="Lindquist E."/>
            <person name="Lipzen A."/>
            <person name="Logrieco A.F."/>
            <person name="MacCabe A."/>
            <person name="Maekelae M.R."/>
            <person name="Malavazi I."/>
            <person name="Melin P."/>
            <person name="Meyer V."/>
            <person name="Mielnichuk N."/>
            <person name="Miskei M."/>
            <person name="Molnar A.P."/>
            <person name="Mule G."/>
            <person name="Ngan C.Y."/>
            <person name="Orejas M."/>
            <person name="Orosz E."/>
            <person name="Ouedraogo J.P."/>
            <person name="Overkamp K.M."/>
            <person name="Park H.-S."/>
            <person name="Perrone G."/>
            <person name="Piumi F."/>
            <person name="Punt P.J."/>
            <person name="Ram A.F."/>
            <person name="Ramon A."/>
            <person name="Rauscher S."/>
            <person name="Record E."/>
            <person name="Riano-Pachon D.M."/>
            <person name="Robert V."/>
            <person name="Roehrig J."/>
            <person name="Ruller R."/>
            <person name="Salamov A."/>
            <person name="Salih N.S."/>
            <person name="Samson R.A."/>
            <person name="Sandor E."/>
            <person name="Sanguinetti M."/>
            <person name="Schuetze T."/>
            <person name="Sepcic K."/>
            <person name="Shelest E."/>
            <person name="Sherlock G."/>
            <person name="Sophianopoulou V."/>
            <person name="Squina F.M."/>
            <person name="Sun H."/>
            <person name="Susca A."/>
            <person name="Todd R.B."/>
            <person name="Tsang A."/>
            <person name="Unkles S.E."/>
            <person name="van de Wiele N."/>
            <person name="van Rossen-Uffink D."/>
            <person name="Oliveira J.V."/>
            <person name="Vesth T.C."/>
            <person name="Visser J."/>
            <person name="Yu J.-H."/>
            <person name="Zhou M."/>
            <person name="Andersen M.R."/>
            <person name="Archer D.B."/>
            <person name="Baker S.E."/>
            <person name="Benoit I."/>
            <person name="Brakhage A.A."/>
            <person name="Braus G.H."/>
            <person name="Fischer R."/>
            <person name="Frisvad J.C."/>
            <person name="Goldman G.H."/>
            <person name="Houbraken J."/>
            <person name="Oakley B."/>
            <person name="Pocsi I."/>
            <person name="Scazzocchio C."/>
            <person name="Seiboth B."/>
            <person name="vanKuyk P.A."/>
            <person name="Wortman J."/>
            <person name="Dyer P.S."/>
            <person name="Grigoriev I.V."/>
        </authorList>
    </citation>
    <scope>NUCLEOTIDE SEQUENCE [LARGE SCALE GENOMIC DNA]</scope>
    <source>
        <strain evidence="12">CBS 593.65</strain>
    </source>
</reference>
<dbReference type="Pfam" id="PF07731">
    <property type="entry name" value="Cu-oxidase_2"/>
    <property type="match status" value="1"/>
</dbReference>
<evidence type="ECO:0000313" key="12">
    <source>
        <dbReference type="Proteomes" id="UP000184356"/>
    </source>
</evidence>
<name>A0A1L9TD20_9EURO</name>
<dbReference type="GO" id="GO:0016491">
    <property type="term" value="F:oxidoreductase activity"/>
    <property type="evidence" value="ECO:0007669"/>
    <property type="project" value="UniProtKB-KW"/>
</dbReference>
<feature type="domain" description="Plastocyanin-like" evidence="8">
    <location>
        <begin position="198"/>
        <end position="347"/>
    </location>
</feature>
<feature type="domain" description="Plastocyanin-like" evidence="9">
    <location>
        <begin position="413"/>
        <end position="537"/>
    </location>
</feature>
<dbReference type="Gene3D" id="2.60.40.420">
    <property type="entry name" value="Cupredoxins - blue copper proteins"/>
    <property type="match status" value="3"/>
</dbReference>
<dbReference type="FunFam" id="2.60.40.420:FF:000021">
    <property type="entry name" value="Extracellular dihydrogeodin oxidase/laccase"/>
    <property type="match status" value="1"/>
</dbReference>